<reference evidence="2 3" key="2">
    <citation type="submission" date="2020-03" db="EMBL/GenBank/DDBJ databases">
        <authorList>
            <person name="Ichikawa N."/>
            <person name="Kimura A."/>
            <person name="Kitahashi Y."/>
            <person name="Uohara A."/>
        </authorList>
    </citation>
    <scope>NUCLEOTIDE SEQUENCE [LARGE SCALE GENOMIC DNA]</scope>
    <source>
        <strain evidence="2 3">NBRC 105367</strain>
    </source>
</reference>
<feature type="transmembrane region" description="Helical" evidence="1">
    <location>
        <begin position="50"/>
        <end position="72"/>
    </location>
</feature>
<evidence type="ECO:0000313" key="3">
    <source>
        <dbReference type="Proteomes" id="UP000503011"/>
    </source>
</evidence>
<keyword evidence="1" id="KW-1133">Transmembrane helix</keyword>
<dbReference type="RefSeq" id="WP_173159612.1">
    <property type="nucleotide sequence ID" value="NZ_AP022871.1"/>
</dbReference>
<keyword evidence="3" id="KW-1185">Reference proteome</keyword>
<proteinExistence type="predicted"/>
<sequence>MKTEHMGDRDERVRTALRHHIDAQRVPPPDLARIVARAEGAARPRPRSGWVVHAVAAAVAVVVCGTVTVVAVTGAETRYGVAPVFSPDRIPDFDTLPGPEAVWPDAVRELPEELPDGSEYQVADATEGDELLVVSAGRETGPLLFDPDTGSVRRVATAAVSDGLAQPRVTTAQVAGDRVVWFLEGRRDGRVVREAWVAPVAGGAATRLANLPAISGKAVLAGDAMIWEVFGPGQGEDDVAIRRLSLADGRIADVPGSRGYWLSTIPGWITTQYPGTPFGEPERGGELVDVATGERYRWKANEEMVGTVACGPDWCSGWTVGEQAAIQDLGGRAYVSLKERGSLEPALGGRLAIGSLGERWVVWDRSTGKAAAIERGRPDGMFARERFFLRDGTSTRSTVQTWIAPDGTYTMLDLKRLG</sequence>
<keyword evidence="1" id="KW-0812">Transmembrane</keyword>
<dbReference type="Proteomes" id="UP000503011">
    <property type="component" value="Chromosome"/>
</dbReference>
<dbReference type="EMBL" id="AP022871">
    <property type="protein sequence ID" value="BCB88273.1"/>
    <property type="molecule type" value="Genomic_DNA"/>
</dbReference>
<evidence type="ECO:0000313" key="2">
    <source>
        <dbReference type="EMBL" id="BCB88273.1"/>
    </source>
</evidence>
<protein>
    <submittedName>
        <fullName evidence="2">Uncharacterized protein</fullName>
    </submittedName>
</protein>
<keyword evidence="1" id="KW-0472">Membrane</keyword>
<organism evidence="2 3">
    <name type="scientific">Phytohabitans suffuscus</name>
    <dbReference type="NCBI Taxonomy" id="624315"/>
    <lineage>
        <taxon>Bacteria</taxon>
        <taxon>Bacillati</taxon>
        <taxon>Actinomycetota</taxon>
        <taxon>Actinomycetes</taxon>
        <taxon>Micromonosporales</taxon>
        <taxon>Micromonosporaceae</taxon>
    </lineage>
</organism>
<gene>
    <name evidence="2" type="ORF">Psuf_055860</name>
</gene>
<reference evidence="2 3" key="1">
    <citation type="submission" date="2020-03" db="EMBL/GenBank/DDBJ databases">
        <title>Whole genome shotgun sequence of Phytohabitans suffuscus NBRC 105367.</title>
        <authorList>
            <person name="Komaki H."/>
            <person name="Tamura T."/>
        </authorList>
    </citation>
    <scope>NUCLEOTIDE SEQUENCE [LARGE SCALE GENOMIC DNA]</scope>
    <source>
        <strain evidence="2 3">NBRC 105367</strain>
    </source>
</reference>
<evidence type="ECO:0000256" key="1">
    <source>
        <dbReference type="SAM" id="Phobius"/>
    </source>
</evidence>
<accession>A0A6F8YQK9</accession>
<dbReference type="AlphaFoldDB" id="A0A6F8YQK9"/>
<dbReference type="KEGG" id="psuu:Psuf_055860"/>
<name>A0A6F8YQK9_9ACTN</name>